<protein>
    <recommendedName>
        <fullName evidence="3">Cell division protein ZapA</fullName>
    </recommendedName>
</protein>
<dbReference type="AlphaFoldDB" id="A0A227KR73"/>
<gene>
    <name evidence="1" type="ORF">ADH67_01370</name>
</gene>
<dbReference type="GeneID" id="78363174"/>
<dbReference type="RefSeq" id="WP_066590951.1">
    <property type="nucleotide sequence ID" value="NZ_CAJTBZ010000006.1"/>
</dbReference>
<comment type="caution">
    <text evidence="1">The sequence shown here is derived from an EMBL/GenBank/DDBJ whole genome shotgun (WGS) entry which is preliminary data.</text>
</comment>
<evidence type="ECO:0000313" key="2">
    <source>
        <dbReference type="Proteomes" id="UP000214610"/>
    </source>
</evidence>
<name>A0A227KR73_9BURK</name>
<sequence length="101" mass="11382">MSSVPKTFNIQGVQLALQLEPEDLPLIEKAVNEINQAVRNVNQGKDLILTPNKQTRILLYAILQLIYSRDSTSAAVPPDVEKKLESLLIFCQDTLKRTQSY</sequence>
<keyword evidence="2" id="KW-1185">Reference proteome</keyword>
<dbReference type="Proteomes" id="UP000214610">
    <property type="component" value="Unassembled WGS sequence"/>
</dbReference>
<proteinExistence type="predicted"/>
<evidence type="ECO:0000313" key="1">
    <source>
        <dbReference type="EMBL" id="OXE50982.1"/>
    </source>
</evidence>
<evidence type="ECO:0008006" key="3">
    <source>
        <dbReference type="Google" id="ProtNLM"/>
    </source>
</evidence>
<organism evidence="1 2">
    <name type="scientific">Turicimonas muris</name>
    <dbReference type="NCBI Taxonomy" id="1796652"/>
    <lineage>
        <taxon>Bacteria</taxon>
        <taxon>Pseudomonadati</taxon>
        <taxon>Pseudomonadota</taxon>
        <taxon>Betaproteobacteria</taxon>
        <taxon>Burkholderiales</taxon>
        <taxon>Sutterellaceae</taxon>
        <taxon>Turicimonas</taxon>
    </lineage>
</organism>
<reference evidence="2" key="1">
    <citation type="submission" date="2017-05" db="EMBL/GenBank/DDBJ databases">
        <title>Improved OligoMM genomes.</title>
        <authorList>
            <person name="Garzetti D."/>
        </authorList>
    </citation>
    <scope>NUCLEOTIDE SEQUENCE [LARGE SCALE GENOMIC DNA]</scope>
    <source>
        <strain evidence="2">YL45</strain>
    </source>
</reference>
<accession>A0A227KR73</accession>
<dbReference type="EMBL" id="NHMP01000001">
    <property type="protein sequence ID" value="OXE50982.1"/>
    <property type="molecule type" value="Genomic_DNA"/>
</dbReference>